<dbReference type="PROSITE" id="PS50995">
    <property type="entry name" value="HTH_MARR_2"/>
    <property type="match status" value="1"/>
</dbReference>
<keyword evidence="2" id="KW-0238">DNA-binding</keyword>
<dbReference type="InterPro" id="IPR023187">
    <property type="entry name" value="Tscrpt_reg_MarR-type_CS"/>
</dbReference>
<dbReference type="SUPFAM" id="SSF46785">
    <property type="entry name" value="Winged helix' DNA-binding domain"/>
    <property type="match status" value="1"/>
</dbReference>
<organism evidence="5 6">
    <name type="scientific">Spongiactinospora gelatinilytica</name>
    <dbReference type="NCBI Taxonomy" id="2666298"/>
    <lineage>
        <taxon>Bacteria</taxon>
        <taxon>Bacillati</taxon>
        <taxon>Actinomycetota</taxon>
        <taxon>Actinomycetes</taxon>
        <taxon>Streptosporangiales</taxon>
        <taxon>Streptosporangiaceae</taxon>
        <taxon>Spongiactinospora</taxon>
    </lineage>
</organism>
<dbReference type="PANTHER" id="PTHR33164">
    <property type="entry name" value="TRANSCRIPTIONAL REGULATOR, MARR FAMILY"/>
    <property type="match status" value="1"/>
</dbReference>
<proteinExistence type="predicted"/>
<dbReference type="GO" id="GO:0003700">
    <property type="term" value="F:DNA-binding transcription factor activity"/>
    <property type="evidence" value="ECO:0007669"/>
    <property type="project" value="InterPro"/>
</dbReference>
<evidence type="ECO:0000256" key="3">
    <source>
        <dbReference type="ARBA" id="ARBA00023163"/>
    </source>
</evidence>
<dbReference type="GO" id="GO:0003677">
    <property type="term" value="F:DNA binding"/>
    <property type="evidence" value="ECO:0007669"/>
    <property type="project" value="UniProtKB-KW"/>
</dbReference>
<name>A0A2W2I2K6_9ACTN</name>
<dbReference type="InterPro" id="IPR036390">
    <property type="entry name" value="WH_DNA-bd_sf"/>
</dbReference>
<dbReference type="InterPro" id="IPR036388">
    <property type="entry name" value="WH-like_DNA-bd_sf"/>
</dbReference>
<dbReference type="EMBL" id="POUA01000115">
    <property type="protein sequence ID" value="PZG44884.1"/>
    <property type="molecule type" value="Genomic_DNA"/>
</dbReference>
<dbReference type="PANTHER" id="PTHR33164:SF43">
    <property type="entry name" value="HTH-TYPE TRANSCRIPTIONAL REPRESSOR YETL"/>
    <property type="match status" value="1"/>
</dbReference>
<gene>
    <name evidence="5" type="ORF">C1I98_16420</name>
</gene>
<feature type="domain" description="HTH marR-type" evidence="4">
    <location>
        <begin position="34"/>
        <end position="167"/>
    </location>
</feature>
<dbReference type="InterPro" id="IPR000835">
    <property type="entry name" value="HTH_MarR-typ"/>
</dbReference>
<evidence type="ECO:0000313" key="5">
    <source>
        <dbReference type="EMBL" id="PZG44884.1"/>
    </source>
</evidence>
<accession>A0A2W2I2K6</accession>
<dbReference type="GO" id="GO:0006950">
    <property type="term" value="P:response to stress"/>
    <property type="evidence" value="ECO:0007669"/>
    <property type="project" value="TreeGrafter"/>
</dbReference>
<dbReference type="AlphaFoldDB" id="A0A2W2I2K6"/>
<dbReference type="InterPro" id="IPR039422">
    <property type="entry name" value="MarR/SlyA-like"/>
</dbReference>
<dbReference type="PROSITE" id="PS01117">
    <property type="entry name" value="HTH_MARR_1"/>
    <property type="match status" value="1"/>
</dbReference>
<dbReference type="SMART" id="SM00347">
    <property type="entry name" value="HTH_MARR"/>
    <property type="match status" value="1"/>
</dbReference>
<dbReference type="RefSeq" id="WP_111168327.1">
    <property type="nucleotide sequence ID" value="NZ_POUA01000115.1"/>
</dbReference>
<evidence type="ECO:0000256" key="1">
    <source>
        <dbReference type="ARBA" id="ARBA00023015"/>
    </source>
</evidence>
<dbReference type="Gene3D" id="1.10.10.10">
    <property type="entry name" value="Winged helix-like DNA-binding domain superfamily/Winged helix DNA-binding domain"/>
    <property type="match status" value="1"/>
</dbReference>
<comment type="caution">
    <text evidence="5">The sequence shown here is derived from an EMBL/GenBank/DDBJ whole genome shotgun (WGS) entry which is preliminary data.</text>
</comment>
<dbReference type="Pfam" id="PF01047">
    <property type="entry name" value="MarR"/>
    <property type="match status" value="1"/>
</dbReference>
<sequence>MAAEPEPRPLDFLSFVDHAISHTAGALPQADLDAMRLVLTLHRVTNALVYDLESSVHRPRGLSWPGFRVLFVLWHAGPAEAKRVAELSGMSRAAVSALVNTLERDGLVSRRQADHDRRAVRLSLTPAGNDAIIGTFEAHNRREQAWAGTLTDDERGRLVELLEKLMEGADLVAAKRRV</sequence>
<dbReference type="Proteomes" id="UP000248544">
    <property type="component" value="Unassembled WGS sequence"/>
</dbReference>
<dbReference type="PRINTS" id="PR00598">
    <property type="entry name" value="HTHMARR"/>
</dbReference>
<reference evidence="5 6" key="1">
    <citation type="submission" date="2018-01" db="EMBL/GenBank/DDBJ databases">
        <title>Draft genome sequence of Sphaerisporangium sp. 7K107.</title>
        <authorList>
            <person name="Sahin N."/>
            <person name="Saygin H."/>
            <person name="Ay H."/>
        </authorList>
    </citation>
    <scope>NUCLEOTIDE SEQUENCE [LARGE SCALE GENOMIC DNA]</scope>
    <source>
        <strain evidence="5 6">7K107</strain>
    </source>
</reference>
<protein>
    <submittedName>
        <fullName evidence="5">MarR family transcriptional regulator</fullName>
    </submittedName>
</protein>
<keyword evidence="3" id="KW-0804">Transcription</keyword>
<keyword evidence="6" id="KW-1185">Reference proteome</keyword>
<evidence type="ECO:0000256" key="2">
    <source>
        <dbReference type="ARBA" id="ARBA00023125"/>
    </source>
</evidence>
<keyword evidence="1" id="KW-0805">Transcription regulation</keyword>
<evidence type="ECO:0000259" key="4">
    <source>
        <dbReference type="PROSITE" id="PS50995"/>
    </source>
</evidence>
<evidence type="ECO:0000313" key="6">
    <source>
        <dbReference type="Proteomes" id="UP000248544"/>
    </source>
</evidence>